<keyword evidence="2" id="KW-0472">Membrane</keyword>
<dbReference type="Proteomes" id="UP001218218">
    <property type="component" value="Unassembled WGS sequence"/>
</dbReference>
<feature type="region of interest" description="Disordered" evidence="1">
    <location>
        <begin position="1"/>
        <end position="24"/>
    </location>
</feature>
<sequence length="319" mass="34687">MSSMSSRSHSSHRTSKPAKTSPAVFCPHCEPCPTCGNGPKPEKPASTTPVDPGPAAPVPTPRASDRERILPAIPISLLFTLFLLEAHIQGGWRHLLIPYICVLALCFFLQSIFLVHSLSPGLLIGVIRPQSILWVEALRLLTHEINSSDNVHRVNVAQYHANASSQQPPLPMDELSDLIIGLSLTDPGPNVRQQPSKLFSTRDEFQDLRAPHIPTSSNAVPLSVAQESIQAVLGSPKYPGINSIKRNKDLLLEVRERVQTARESLLGIDLLFADNNDYNSMRLAVDAAAQVVISAGLHLKTVITSKGEGLAQLRDEILA</sequence>
<feature type="region of interest" description="Disordered" evidence="1">
    <location>
        <begin position="37"/>
        <end position="63"/>
    </location>
</feature>
<feature type="compositionally biased region" description="Pro residues" evidence="1">
    <location>
        <begin position="51"/>
        <end position="60"/>
    </location>
</feature>
<keyword evidence="2" id="KW-1133">Transmembrane helix</keyword>
<organism evidence="3 4">
    <name type="scientific">Mycena albidolilacea</name>
    <dbReference type="NCBI Taxonomy" id="1033008"/>
    <lineage>
        <taxon>Eukaryota</taxon>
        <taxon>Fungi</taxon>
        <taxon>Dikarya</taxon>
        <taxon>Basidiomycota</taxon>
        <taxon>Agaricomycotina</taxon>
        <taxon>Agaricomycetes</taxon>
        <taxon>Agaricomycetidae</taxon>
        <taxon>Agaricales</taxon>
        <taxon>Marasmiineae</taxon>
        <taxon>Mycenaceae</taxon>
        <taxon>Mycena</taxon>
    </lineage>
</organism>
<evidence type="ECO:0000313" key="4">
    <source>
        <dbReference type="Proteomes" id="UP001218218"/>
    </source>
</evidence>
<dbReference type="EMBL" id="JARIHO010000011">
    <property type="protein sequence ID" value="KAJ7353466.1"/>
    <property type="molecule type" value="Genomic_DNA"/>
</dbReference>
<feature type="transmembrane region" description="Helical" evidence="2">
    <location>
        <begin position="69"/>
        <end position="90"/>
    </location>
</feature>
<evidence type="ECO:0000256" key="1">
    <source>
        <dbReference type="SAM" id="MobiDB-lite"/>
    </source>
</evidence>
<protein>
    <submittedName>
        <fullName evidence="3">Uncharacterized protein</fullName>
    </submittedName>
</protein>
<evidence type="ECO:0000313" key="3">
    <source>
        <dbReference type="EMBL" id="KAJ7353466.1"/>
    </source>
</evidence>
<evidence type="ECO:0000256" key="2">
    <source>
        <dbReference type="SAM" id="Phobius"/>
    </source>
</evidence>
<feature type="transmembrane region" description="Helical" evidence="2">
    <location>
        <begin position="96"/>
        <end position="115"/>
    </location>
</feature>
<proteinExistence type="predicted"/>
<reference evidence="3" key="1">
    <citation type="submission" date="2023-03" db="EMBL/GenBank/DDBJ databases">
        <title>Massive genome expansion in bonnet fungi (Mycena s.s.) driven by repeated elements and novel gene families across ecological guilds.</title>
        <authorList>
            <consortium name="Lawrence Berkeley National Laboratory"/>
            <person name="Harder C.B."/>
            <person name="Miyauchi S."/>
            <person name="Viragh M."/>
            <person name="Kuo A."/>
            <person name="Thoen E."/>
            <person name="Andreopoulos B."/>
            <person name="Lu D."/>
            <person name="Skrede I."/>
            <person name="Drula E."/>
            <person name="Henrissat B."/>
            <person name="Morin E."/>
            <person name="Kohler A."/>
            <person name="Barry K."/>
            <person name="LaButti K."/>
            <person name="Morin E."/>
            <person name="Salamov A."/>
            <person name="Lipzen A."/>
            <person name="Mereny Z."/>
            <person name="Hegedus B."/>
            <person name="Baldrian P."/>
            <person name="Stursova M."/>
            <person name="Weitz H."/>
            <person name="Taylor A."/>
            <person name="Grigoriev I.V."/>
            <person name="Nagy L.G."/>
            <person name="Martin F."/>
            <person name="Kauserud H."/>
        </authorList>
    </citation>
    <scope>NUCLEOTIDE SEQUENCE</scope>
    <source>
        <strain evidence="3">CBHHK002</strain>
    </source>
</reference>
<gene>
    <name evidence="3" type="ORF">DFH08DRAFT_956521</name>
</gene>
<name>A0AAD7AB87_9AGAR</name>
<comment type="caution">
    <text evidence="3">The sequence shown here is derived from an EMBL/GenBank/DDBJ whole genome shotgun (WGS) entry which is preliminary data.</text>
</comment>
<accession>A0AAD7AB87</accession>
<keyword evidence="2" id="KW-0812">Transmembrane</keyword>
<dbReference type="AlphaFoldDB" id="A0AAD7AB87"/>
<keyword evidence="4" id="KW-1185">Reference proteome</keyword>